<dbReference type="STRING" id="1884432.SAMN05518683_107103"/>
<feature type="transmembrane region" description="Helical" evidence="5">
    <location>
        <begin position="283"/>
        <end position="302"/>
    </location>
</feature>
<accession>A0A1I5RMN6</accession>
<dbReference type="EMBL" id="FOXD01000007">
    <property type="protein sequence ID" value="SFP59812.1"/>
    <property type="molecule type" value="Genomic_DNA"/>
</dbReference>
<name>A0A1I5RMN6_9BACI</name>
<feature type="transmembrane region" description="Helical" evidence="5">
    <location>
        <begin position="46"/>
        <end position="66"/>
    </location>
</feature>
<keyword evidence="7" id="KW-1185">Reference proteome</keyword>
<dbReference type="InterPro" id="IPR001898">
    <property type="entry name" value="SLC13A/DASS"/>
</dbReference>
<feature type="transmembrane region" description="Helical" evidence="5">
    <location>
        <begin position="206"/>
        <end position="230"/>
    </location>
</feature>
<feature type="transmembrane region" description="Helical" evidence="5">
    <location>
        <begin position="308"/>
        <end position="328"/>
    </location>
</feature>
<dbReference type="AlphaFoldDB" id="A0A1I5RMN6"/>
<evidence type="ECO:0000313" key="7">
    <source>
        <dbReference type="Proteomes" id="UP000198892"/>
    </source>
</evidence>
<proteinExistence type="predicted"/>
<dbReference type="Proteomes" id="UP000198892">
    <property type="component" value="Unassembled WGS sequence"/>
</dbReference>
<dbReference type="PANTHER" id="PTHR10283">
    <property type="entry name" value="SOLUTE CARRIER FAMILY 13 MEMBER"/>
    <property type="match status" value="1"/>
</dbReference>
<keyword evidence="3 5" id="KW-1133">Transmembrane helix</keyword>
<keyword evidence="2 5" id="KW-0812">Transmembrane</keyword>
<dbReference type="GO" id="GO:0022857">
    <property type="term" value="F:transmembrane transporter activity"/>
    <property type="evidence" value="ECO:0007669"/>
    <property type="project" value="InterPro"/>
</dbReference>
<feature type="transmembrane region" description="Helical" evidence="5">
    <location>
        <begin position="78"/>
        <end position="103"/>
    </location>
</feature>
<gene>
    <name evidence="6" type="ORF">SAMN05518683_107103</name>
</gene>
<evidence type="ECO:0000256" key="5">
    <source>
        <dbReference type="SAM" id="Phobius"/>
    </source>
</evidence>
<dbReference type="OrthoDB" id="2339361at2"/>
<feature type="transmembrane region" description="Helical" evidence="5">
    <location>
        <begin position="169"/>
        <end position="194"/>
    </location>
</feature>
<evidence type="ECO:0000256" key="4">
    <source>
        <dbReference type="ARBA" id="ARBA00023136"/>
    </source>
</evidence>
<evidence type="ECO:0000256" key="3">
    <source>
        <dbReference type="ARBA" id="ARBA00022989"/>
    </source>
</evidence>
<organism evidence="6 7">
    <name type="scientific">Salibacterium halotolerans</name>
    <dbReference type="NCBI Taxonomy" id="1884432"/>
    <lineage>
        <taxon>Bacteria</taxon>
        <taxon>Bacillati</taxon>
        <taxon>Bacillota</taxon>
        <taxon>Bacilli</taxon>
        <taxon>Bacillales</taxon>
        <taxon>Bacillaceae</taxon>
    </lineage>
</organism>
<dbReference type="RefSeq" id="WP_093336560.1">
    <property type="nucleotide sequence ID" value="NZ_FOXD01000007.1"/>
</dbReference>
<reference evidence="7" key="1">
    <citation type="submission" date="2016-10" db="EMBL/GenBank/DDBJ databases">
        <authorList>
            <person name="Varghese N."/>
            <person name="Submissions S."/>
        </authorList>
    </citation>
    <scope>NUCLEOTIDE SEQUENCE [LARGE SCALE GENOMIC DNA]</scope>
    <source>
        <strain evidence="7">S7</strain>
    </source>
</reference>
<sequence length="458" mass="51016">MKKNNVLTAVVIVLYGMFFLPWLDWSIQIQAVSALVMIQILWIGRVFPLAFSSILLILLLSFHFFSYDETLSFFGSELVWLLFSTFILAHAFIQTGLAGRVSLSILRLCKGSGRLLIFISFALMFVLTVFIPSNIGKGSLISSILDDISQRLQSVQFTPNLSKSMFIGISYVSAISAAFVPTGASSTIYAFGIFSEVSSEMTYVHWLLYLGAPILVFVFLLGGLLELFFPAEKVNHELVKHLLNTKFVQLGAWTWPEIKMTIISGIILLLWMTQSLHDYSIPLVGLLGAVLTVLPYSGVLTWEQAKKGINWDMMIFFAATLMLSNMLISTDTIDIFASYVSSLSNHYPSLILVLTLIIFTALIRIIFVNVLGFLTIMLPLSVTLGEQITGISPLSLGMAVYLTGVPGFILVTQSPVHLISYSYGYFTEKDLWKVGSAALVVWVGLIFASFFFYWNHII</sequence>
<comment type="subcellular location">
    <subcellularLocation>
        <location evidence="1">Membrane</location>
        <topology evidence="1">Multi-pass membrane protein</topology>
    </subcellularLocation>
</comment>
<feature type="transmembrane region" description="Helical" evidence="5">
    <location>
        <begin position="6"/>
        <end position="25"/>
    </location>
</feature>
<feature type="transmembrane region" description="Helical" evidence="5">
    <location>
        <begin position="115"/>
        <end position="135"/>
    </location>
</feature>
<evidence type="ECO:0000313" key="6">
    <source>
        <dbReference type="EMBL" id="SFP59812.1"/>
    </source>
</evidence>
<feature type="transmembrane region" description="Helical" evidence="5">
    <location>
        <begin position="349"/>
        <end position="378"/>
    </location>
</feature>
<evidence type="ECO:0000256" key="1">
    <source>
        <dbReference type="ARBA" id="ARBA00004141"/>
    </source>
</evidence>
<feature type="transmembrane region" description="Helical" evidence="5">
    <location>
        <begin position="398"/>
        <end position="419"/>
    </location>
</feature>
<dbReference type="GO" id="GO:0005886">
    <property type="term" value="C:plasma membrane"/>
    <property type="evidence" value="ECO:0007669"/>
    <property type="project" value="TreeGrafter"/>
</dbReference>
<protein>
    <submittedName>
        <fullName evidence="6">Anion transporter</fullName>
    </submittedName>
</protein>
<evidence type="ECO:0000256" key="2">
    <source>
        <dbReference type="ARBA" id="ARBA00022692"/>
    </source>
</evidence>
<dbReference type="Pfam" id="PF00939">
    <property type="entry name" value="Na_sulph_symp"/>
    <property type="match status" value="1"/>
</dbReference>
<feature type="transmembrane region" description="Helical" evidence="5">
    <location>
        <begin position="250"/>
        <end position="271"/>
    </location>
</feature>
<feature type="transmembrane region" description="Helical" evidence="5">
    <location>
        <begin position="431"/>
        <end position="454"/>
    </location>
</feature>
<keyword evidence="4 5" id="KW-0472">Membrane</keyword>